<evidence type="ECO:0000256" key="1">
    <source>
        <dbReference type="SAM" id="Coils"/>
    </source>
</evidence>
<reference evidence="2" key="1">
    <citation type="submission" date="2022-07" db="EMBL/GenBank/DDBJ databases">
        <title>Arcobacter roscoffensis sp. nov., a marine bacterium isolated from coastal seawater collected from Roscoff, France.</title>
        <authorList>
            <person name="Pascual J."/>
            <person name="Lepeaux C."/>
            <person name="Methner A."/>
            <person name="Overmann J."/>
        </authorList>
    </citation>
    <scope>NUCLEOTIDE SEQUENCE</scope>
    <source>
        <strain evidence="2">ARW1-2F2</strain>
    </source>
</reference>
<dbReference type="Proteomes" id="UP001060012">
    <property type="component" value="Chromosome"/>
</dbReference>
<protein>
    <submittedName>
        <fullName evidence="2">Uncharacterized protein</fullName>
    </submittedName>
</protein>
<name>A0ABY5EAZ3_9BACT</name>
<keyword evidence="3" id="KW-1185">Reference proteome</keyword>
<proteinExistence type="predicted"/>
<evidence type="ECO:0000313" key="3">
    <source>
        <dbReference type="Proteomes" id="UP001060012"/>
    </source>
</evidence>
<keyword evidence="1" id="KW-0175">Coiled coil</keyword>
<accession>A0ABY5EAZ3</accession>
<evidence type="ECO:0000313" key="2">
    <source>
        <dbReference type="EMBL" id="UTJ07883.1"/>
    </source>
</evidence>
<sequence>MYIEELYELTIWFTDEVIEKKVLDKYSQLLNKLKQNLQNNSIAYDLERTNLFNSLKEIDTSLLNDEQKKFLDRINVFNKLSSLGVKEIENILFKNSLDIKTATSKLNELITELNKGSQKIRNIKTGLDGIVEVEDKIKDKTIIRLIFDNEASINNVTNLKNWSNEWYEISRGIAMMHDEAPESIEVIGAKKGSIIIELATVALITGTISKIIYEILKVIEKVYDIRKKAEEIKALKLNNQQIEKDLENEASHVEEVAIEDIVDLIIKKTEKSDGDKKNALRKSITNLFKFMNKGGKIEFSLPQKIDNNESEKIIVIVKQR</sequence>
<gene>
    <name evidence="2" type="ORF">NJU99_07235</name>
</gene>
<organism evidence="2 3">
    <name type="scientific">Arcobacter roscoffensis</name>
    <dbReference type="NCBI Taxonomy" id="2961520"/>
    <lineage>
        <taxon>Bacteria</taxon>
        <taxon>Pseudomonadati</taxon>
        <taxon>Campylobacterota</taxon>
        <taxon>Epsilonproteobacteria</taxon>
        <taxon>Campylobacterales</taxon>
        <taxon>Arcobacteraceae</taxon>
        <taxon>Arcobacter</taxon>
    </lineage>
</organism>
<feature type="coiled-coil region" evidence="1">
    <location>
        <begin position="225"/>
        <end position="252"/>
    </location>
</feature>
<dbReference type="RefSeq" id="WP_254578057.1">
    <property type="nucleotide sequence ID" value="NZ_CP100595.1"/>
</dbReference>
<dbReference type="EMBL" id="CP100595">
    <property type="protein sequence ID" value="UTJ07883.1"/>
    <property type="molecule type" value="Genomic_DNA"/>
</dbReference>